<evidence type="ECO:0000313" key="3">
    <source>
        <dbReference type="Proteomes" id="UP000184476"/>
    </source>
</evidence>
<dbReference type="Proteomes" id="UP000184476">
    <property type="component" value="Unassembled WGS sequence"/>
</dbReference>
<keyword evidence="3" id="KW-1185">Reference proteome</keyword>
<accession>A0A1M4Y647</accession>
<dbReference type="InterPro" id="IPR050765">
    <property type="entry name" value="Riboflavin_Biosynth_HTPR"/>
</dbReference>
<protein>
    <submittedName>
        <fullName evidence="2">Dihydrofolate reductase</fullName>
    </submittedName>
</protein>
<organism evidence="2 3">
    <name type="scientific">Seinonella peptonophila</name>
    <dbReference type="NCBI Taxonomy" id="112248"/>
    <lineage>
        <taxon>Bacteria</taxon>
        <taxon>Bacillati</taxon>
        <taxon>Bacillota</taxon>
        <taxon>Bacilli</taxon>
        <taxon>Bacillales</taxon>
        <taxon>Thermoactinomycetaceae</taxon>
        <taxon>Seinonella</taxon>
    </lineage>
</organism>
<name>A0A1M4Y647_9BACL</name>
<dbReference type="PANTHER" id="PTHR38011:SF11">
    <property type="entry name" value="2,5-DIAMINO-6-RIBOSYLAMINO-4(3H)-PYRIMIDINONE 5'-PHOSPHATE REDUCTASE"/>
    <property type="match status" value="1"/>
</dbReference>
<dbReference type="GO" id="GO:0009231">
    <property type="term" value="P:riboflavin biosynthetic process"/>
    <property type="evidence" value="ECO:0007669"/>
    <property type="project" value="InterPro"/>
</dbReference>
<evidence type="ECO:0000259" key="1">
    <source>
        <dbReference type="Pfam" id="PF01872"/>
    </source>
</evidence>
<evidence type="ECO:0000313" key="2">
    <source>
        <dbReference type="EMBL" id="SHF01231.1"/>
    </source>
</evidence>
<dbReference type="SUPFAM" id="SSF53597">
    <property type="entry name" value="Dihydrofolate reductase-like"/>
    <property type="match status" value="1"/>
</dbReference>
<dbReference type="AlphaFoldDB" id="A0A1M4Y647"/>
<feature type="domain" description="Bacterial bifunctional deaminase-reductase C-terminal" evidence="1">
    <location>
        <begin position="2"/>
        <end position="173"/>
    </location>
</feature>
<dbReference type="EMBL" id="FQVL01000006">
    <property type="protein sequence ID" value="SHF01231.1"/>
    <property type="molecule type" value="Genomic_DNA"/>
</dbReference>
<dbReference type="Gene3D" id="3.40.430.10">
    <property type="entry name" value="Dihydrofolate Reductase, subunit A"/>
    <property type="match status" value="1"/>
</dbReference>
<sequence length="182" mass="20862">MRKVIVSEFISLDGVIENPEWTFQFGSDEQQQYKYEELKESDALLLGRVTYEGFAANWPNMIEQTGEYGQWMNNYPKYVISNTLDKAEWNNSSVVKGDIAKELKELKEQPGKDILVFGSGALIQTLAQLDLVDEYRLMTFPIVLGKGQRLFGEGFKNQVLKLIDTKTFETGVQVLTYQVNRD</sequence>
<reference evidence="2 3" key="1">
    <citation type="submission" date="2016-11" db="EMBL/GenBank/DDBJ databases">
        <authorList>
            <person name="Jaros S."/>
            <person name="Januszkiewicz K."/>
            <person name="Wedrychowicz H."/>
        </authorList>
    </citation>
    <scope>NUCLEOTIDE SEQUENCE [LARGE SCALE GENOMIC DNA]</scope>
    <source>
        <strain evidence="2 3">DSM 44666</strain>
    </source>
</reference>
<dbReference type="OrthoDB" id="195113at2"/>
<dbReference type="PANTHER" id="PTHR38011">
    <property type="entry name" value="DIHYDROFOLATE REDUCTASE FAMILY PROTEIN (AFU_ORTHOLOGUE AFUA_8G06820)"/>
    <property type="match status" value="1"/>
</dbReference>
<dbReference type="InterPro" id="IPR002734">
    <property type="entry name" value="RibDG_C"/>
</dbReference>
<dbReference type="RefSeq" id="WP_073154905.1">
    <property type="nucleotide sequence ID" value="NZ_FQVL01000006.1"/>
</dbReference>
<dbReference type="InterPro" id="IPR024072">
    <property type="entry name" value="DHFR-like_dom_sf"/>
</dbReference>
<proteinExistence type="predicted"/>
<dbReference type="STRING" id="112248.SAMN05444392_10668"/>
<gene>
    <name evidence="2" type="ORF">SAMN05444392_10668</name>
</gene>
<dbReference type="Pfam" id="PF01872">
    <property type="entry name" value="RibD_C"/>
    <property type="match status" value="1"/>
</dbReference>
<dbReference type="GO" id="GO:0008703">
    <property type="term" value="F:5-amino-6-(5-phosphoribosylamino)uracil reductase activity"/>
    <property type="evidence" value="ECO:0007669"/>
    <property type="project" value="InterPro"/>
</dbReference>